<sequence length="551" mass="53166">MVVKVPQGAAARHLRWTPLAALVLALAACGGGGGATGATASTPVAAAASLTGKAIDSPIAGAQVVFTSGAPQGDAGATVIGTVTAGADGSFTGSVTLPATSAPVFANATDPNQTSLVLSSYLGTATSLAAAGTLSSTELPDLDVTPVTTAALAVYAQVNGGAYANLTHAAYGTTLHTYRGDILVIASAIKAVGDKLCTPSASITSTTNLAAAIAAASNLTSGNSTTLASAAAALGGNCATALTTLQQAIASDDVFGPQLSTGDVVESGTSVVPAGAYQLQALVAETGLGANLTASNVAAAPTSTAAPSVFADTTLTVASDGTISSTDGNVTGVVRGALVKLTIKSGVQTYQLRGKLGAVPSALVTGGSAFALQGGGLNAGTNVLTNFSAVLAASGAAPVWNGVTVPASSSESAGVSCAAGQPIRLSGFVPGVGGGVLGECVVPSASGWTMSSPASVKGEFDFEFATSNTPTGTPTLTATTWTPASPASFILTDAAASFALNVGSAAPVSGTGYYVMGSRSIVFATATVNGVFMASESALMKADDSSDSPDH</sequence>
<evidence type="ECO:0000256" key="1">
    <source>
        <dbReference type="SAM" id="SignalP"/>
    </source>
</evidence>
<dbReference type="PROSITE" id="PS51257">
    <property type="entry name" value="PROKAR_LIPOPROTEIN"/>
    <property type="match status" value="1"/>
</dbReference>
<evidence type="ECO:0000313" key="2">
    <source>
        <dbReference type="EMBL" id="PMS23078.1"/>
    </source>
</evidence>
<accession>A0A2N7W0Y1</accession>
<gene>
    <name evidence="2" type="ORF">C0Z18_02340</name>
</gene>
<protein>
    <submittedName>
        <fullName evidence="2">Uncharacterized protein</fullName>
    </submittedName>
</protein>
<feature type="signal peptide" evidence="1">
    <location>
        <begin position="1"/>
        <end position="40"/>
    </location>
</feature>
<comment type="caution">
    <text evidence="2">The sequence shown here is derived from an EMBL/GenBank/DDBJ whole genome shotgun (WGS) entry which is preliminary data.</text>
</comment>
<keyword evidence="3" id="KW-1185">Reference proteome</keyword>
<feature type="chain" id="PRO_5014931699" evidence="1">
    <location>
        <begin position="41"/>
        <end position="551"/>
    </location>
</feature>
<reference evidence="2 3" key="1">
    <citation type="submission" date="2018-01" db="EMBL/GenBank/DDBJ databases">
        <title>Whole genome analyses suggest that Burkholderia sensu lato contains two further novel genera in the rhizoxinica-symbiotica group Mycetohabitans gen. nov., and Trinickia gen. nov.: implications for the evolution of diazotrophy and nodulation in the Burkholderiaceae.</title>
        <authorList>
            <person name="Estrada-de los Santos P."/>
            <person name="Palmer M."/>
            <person name="Chavez-Ramirez B."/>
            <person name="Beukes C."/>
            <person name="Steenkamp E.T."/>
            <person name="Hirsch A.M."/>
            <person name="Manyaka P."/>
            <person name="Maluk M."/>
            <person name="Lafos M."/>
            <person name="Crook M."/>
            <person name="Gross E."/>
            <person name="Simon M.F."/>
            <person name="Bueno dos Reis Junior F."/>
            <person name="Poole P.S."/>
            <person name="Venter S.N."/>
            <person name="James E.K."/>
        </authorList>
    </citation>
    <scope>NUCLEOTIDE SEQUENCE [LARGE SCALE GENOMIC DNA]</scope>
    <source>
        <strain evidence="2 3">GIMN1.004</strain>
    </source>
</reference>
<keyword evidence="1" id="KW-0732">Signal</keyword>
<dbReference type="Proteomes" id="UP000235616">
    <property type="component" value="Unassembled WGS sequence"/>
</dbReference>
<dbReference type="EMBL" id="PNYA01000002">
    <property type="protein sequence ID" value="PMS23078.1"/>
    <property type="molecule type" value="Genomic_DNA"/>
</dbReference>
<proteinExistence type="predicted"/>
<evidence type="ECO:0000313" key="3">
    <source>
        <dbReference type="Proteomes" id="UP000235616"/>
    </source>
</evidence>
<organism evidence="2 3">
    <name type="scientific">Trinickia dabaoshanensis</name>
    <dbReference type="NCBI Taxonomy" id="564714"/>
    <lineage>
        <taxon>Bacteria</taxon>
        <taxon>Pseudomonadati</taxon>
        <taxon>Pseudomonadota</taxon>
        <taxon>Betaproteobacteria</taxon>
        <taxon>Burkholderiales</taxon>
        <taxon>Burkholderiaceae</taxon>
        <taxon>Trinickia</taxon>
    </lineage>
</organism>
<dbReference type="AlphaFoldDB" id="A0A2N7W0Y1"/>
<name>A0A2N7W0Y1_9BURK</name>